<organism evidence="2 3">
    <name type="scientific">Mycena pura</name>
    <dbReference type="NCBI Taxonomy" id="153505"/>
    <lineage>
        <taxon>Eukaryota</taxon>
        <taxon>Fungi</taxon>
        <taxon>Dikarya</taxon>
        <taxon>Basidiomycota</taxon>
        <taxon>Agaricomycotina</taxon>
        <taxon>Agaricomycetes</taxon>
        <taxon>Agaricomycetidae</taxon>
        <taxon>Agaricales</taxon>
        <taxon>Marasmiineae</taxon>
        <taxon>Mycenaceae</taxon>
        <taxon>Mycena</taxon>
    </lineage>
</organism>
<protein>
    <submittedName>
        <fullName evidence="2">Uncharacterized protein</fullName>
    </submittedName>
</protein>
<dbReference type="Proteomes" id="UP001219525">
    <property type="component" value="Unassembled WGS sequence"/>
</dbReference>
<evidence type="ECO:0000313" key="2">
    <source>
        <dbReference type="EMBL" id="KAJ7212484.1"/>
    </source>
</evidence>
<evidence type="ECO:0000313" key="3">
    <source>
        <dbReference type="Proteomes" id="UP001219525"/>
    </source>
</evidence>
<sequence>MDPNASEAAPGLPPGFRYPSIPPVVPVPPANAPHITSADALYNALSVGTMHALYATLLDPGVRHEETVYGYFGSVLSSLAPPAVGFQVRKVGHQHALRSPADGRLIPTHYSRGSDGQDHNDRYPGHGKDPNVRYPDITLARVIPSTNVRCLRNFAVLEIKIPYTGDGRLDIERGTQRIQDLFVQAGRYFKKVNQQPNALHEDGRYVPVFVTYGRYYTELEVFSRNGQWSARRFKPWQHIFEEQAGGRRPLFHVLAGLIARYWHTYQ</sequence>
<comment type="caution">
    <text evidence="2">The sequence shown here is derived from an EMBL/GenBank/DDBJ whole genome shotgun (WGS) entry which is preliminary data.</text>
</comment>
<keyword evidence="3" id="KW-1185">Reference proteome</keyword>
<gene>
    <name evidence="2" type="ORF">GGX14DRAFT_446561</name>
</gene>
<feature type="compositionally biased region" description="Basic and acidic residues" evidence="1">
    <location>
        <begin position="115"/>
        <end position="130"/>
    </location>
</feature>
<dbReference type="AlphaFoldDB" id="A0AAD6VGK5"/>
<dbReference type="EMBL" id="JARJCW010000023">
    <property type="protein sequence ID" value="KAJ7212484.1"/>
    <property type="molecule type" value="Genomic_DNA"/>
</dbReference>
<name>A0AAD6VGK5_9AGAR</name>
<reference evidence="2" key="1">
    <citation type="submission" date="2023-03" db="EMBL/GenBank/DDBJ databases">
        <title>Massive genome expansion in bonnet fungi (Mycena s.s.) driven by repeated elements and novel gene families across ecological guilds.</title>
        <authorList>
            <consortium name="Lawrence Berkeley National Laboratory"/>
            <person name="Harder C.B."/>
            <person name="Miyauchi S."/>
            <person name="Viragh M."/>
            <person name="Kuo A."/>
            <person name="Thoen E."/>
            <person name="Andreopoulos B."/>
            <person name="Lu D."/>
            <person name="Skrede I."/>
            <person name="Drula E."/>
            <person name="Henrissat B."/>
            <person name="Morin E."/>
            <person name="Kohler A."/>
            <person name="Barry K."/>
            <person name="LaButti K."/>
            <person name="Morin E."/>
            <person name="Salamov A."/>
            <person name="Lipzen A."/>
            <person name="Mereny Z."/>
            <person name="Hegedus B."/>
            <person name="Baldrian P."/>
            <person name="Stursova M."/>
            <person name="Weitz H."/>
            <person name="Taylor A."/>
            <person name="Grigoriev I.V."/>
            <person name="Nagy L.G."/>
            <person name="Martin F."/>
            <person name="Kauserud H."/>
        </authorList>
    </citation>
    <scope>NUCLEOTIDE SEQUENCE</scope>
    <source>
        <strain evidence="2">9144</strain>
    </source>
</reference>
<accession>A0AAD6VGK5</accession>
<feature type="region of interest" description="Disordered" evidence="1">
    <location>
        <begin position="98"/>
        <end position="130"/>
    </location>
</feature>
<evidence type="ECO:0000256" key="1">
    <source>
        <dbReference type="SAM" id="MobiDB-lite"/>
    </source>
</evidence>
<proteinExistence type="predicted"/>